<accession>A0ABX1KA17</accession>
<keyword evidence="1" id="KW-1133">Transmembrane helix</keyword>
<keyword evidence="3" id="KW-1185">Reference proteome</keyword>
<comment type="caution">
    <text evidence="2">The sequence shown here is derived from an EMBL/GenBank/DDBJ whole genome shotgun (WGS) entry which is preliminary data.</text>
</comment>
<name>A0ABX1KA17_9MICO</name>
<organism evidence="2 3">
    <name type="scientific">Microbacterium salsuginis</name>
    <dbReference type="NCBI Taxonomy" id="2722803"/>
    <lineage>
        <taxon>Bacteria</taxon>
        <taxon>Bacillati</taxon>
        <taxon>Actinomycetota</taxon>
        <taxon>Actinomycetes</taxon>
        <taxon>Micrococcales</taxon>
        <taxon>Microbacteriaceae</taxon>
        <taxon>Microbacterium</taxon>
    </lineage>
</organism>
<dbReference type="Proteomes" id="UP001429745">
    <property type="component" value="Unassembled WGS sequence"/>
</dbReference>
<gene>
    <name evidence="2" type="ORF">HF576_00150</name>
</gene>
<protein>
    <recommendedName>
        <fullName evidence="4">Yip1 domain-containing protein</fullName>
    </recommendedName>
</protein>
<dbReference type="RefSeq" id="WP_168910779.1">
    <property type="nucleotide sequence ID" value="NZ_JABACI010000001.1"/>
</dbReference>
<feature type="transmembrane region" description="Helical" evidence="1">
    <location>
        <begin position="90"/>
        <end position="111"/>
    </location>
</feature>
<evidence type="ECO:0008006" key="4">
    <source>
        <dbReference type="Google" id="ProtNLM"/>
    </source>
</evidence>
<reference evidence="2 3" key="1">
    <citation type="submission" date="2020-04" db="EMBL/GenBank/DDBJ databases">
        <title>CFH 90308 Microbacterium sp.</title>
        <authorList>
            <person name="Nie G."/>
            <person name="Ming H."/>
            <person name="Xia T."/>
        </authorList>
    </citation>
    <scope>NUCLEOTIDE SEQUENCE [LARGE SCALE GENOMIC DNA]</scope>
    <source>
        <strain evidence="2 3">CFH 90308</strain>
    </source>
</reference>
<evidence type="ECO:0000313" key="2">
    <source>
        <dbReference type="EMBL" id="NLP82251.1"/>
    </source>
</evidence>
<feature type="transmembrane region" description="Helical" evidence="1">
    <location>
        <begin position="21"/>
        <end position="39"/>
    </location>
</feature>
<evidence type="ECO:0000256" key="1">
    <source>
        <dbReference type="SAM" id="Phobius"/>
    </source>
</evidence>
<evidence type="ECO:0000313" key="3">
    <source>
        <dbReference type="Proteomes" id="UP001429745"/>
    </source>
</evidence>
<feature type="transmembrane region" description="Helical" evidence="1">
    <location>
        <begin position="45"/>
        <end position="69"/>
    </location>
</feature>
<dbReference type="EMBL" id="JABACI010000001">
    <property type="protein sequence ID" value="NLP82251.1"/>
    <property type="molecule type" value="Genomic_DNA"/>
</dbReference>
<keyword evidence="1" id="KW-0812">Transmembrane</keyword>
<sequence>MTDEQLRVTPRLARVLMSEEAVYGLILVSGMIVVSGTIVGTSVNALVTTAVTVVVFFLAHVYAGTLGRLAMTDGKAGLGESLLASARHSLGLLVASVPPLLILLLGTTDLIDDTLAIWLALIVNTVMLGALGWIAVAAWSTHWTSRLLGGVITAAFGGILIALKATIHH</sequence>
<keyword evidence="1" id="KW-0472">Membrane</keyword>
<feature type="transmembrane region" description="Helical" evidence="1">
    <location>
        <begin position="117"/>
        <end position="140"/>
    </location>
</feature>
<proteinExistence type="predicted"/>
<feature type="transmembrane region" description="Helical" evidence="1">
    <location>
        <begin position="147"/>
        <end position="167"/>
    </location>
</feature>